<dbReference type="EMBL" id="RZNY01000003">
    <property type="protein sequence ID" value="RUT47811.1"/>
    <property type="molecule type" value="Genomic_DNA"/>
</dbReference>
<dbReference type="GO" id="GO:0005886">
    <property type="term" value="C:plasma membrane"/>
    <property type="evidence" value="ECO:0007669"/>
    <property type="project" value="UniProtKB-SubCell"/>
</dbReference>
<comment type="subcellular location">
    <subcellularLocation>
        <location evidence="1 6">Cell membrane</location>
        <topology evidence="1 6">Multi-pass membrane protein</topology>
    </subcellularLocation>
</comment>
<feature type="transmembrane region" description="Helical" evidence="6">
    <location>
        <begin position="33"/>
        <end position="52"/>
    </location>
</feature>
<evidence type="ECO:0000256" key="4">
    <source>
        <dbReference type="ARBA" id="ARBA00022989"/>
    </source>
</evidence>
<feature type="transmembrane region" description="Helical" evidence="6">
    <location>
        <begin position="177"/>
        <end position="195"/>
    </location>
</feature>
<gene>
    <name evidence="8" type="ORF">EJP82_05375</name>
</gene>
<evidence type="ECO:0000256" key="5">
    <source>
        <dbReference type="ARBA" id="ARBA00023136"/>
    </source>
</evidence>
<evidence type="ECO:0000259" key="7">
    <source>
        <dbReference type="Pfam" id="PF09335"/>
    </source>
</evidence>
<organism evidence="8 9">
    <name type="scientific">Paenibacillus anaericanus</name>
    <dbReference type="NCBI Taxonomy" id="170367"/>
    <lineage>
        <taxon>Bacteria</taxon>
        <taxon>Bacillati</taxon>
        <taxon>Bacillota</taxon>
        <taxon>Bacilli</taxon>
        <taxon>Bacillales</taxon>
        <taxon>Paenibacillaceae</taxon>
        <taxon>Paenibacillus</taxon>
    </lineage>
</organism>
<comment type="caution">
    <text evidence="8">The sequence shown here is derived from an EMBL/GenBank/DDBJ whole genome shotgun (WGS) entry which is preliminary data.</text>
</comment>
<reference evidence="8 9" key="1">
    <citation type="submission" date="2018-12" db="EMBL/GenBank/DDBJ databases">
        <authorList>
            <person name="Sun L."/>
            <person name="Chen Z."/>
        </authorList>
    </citation>
    <scope>NUCLEOTIDE SEQUENCE [LARGE SCALE GENOMIC DNA]</scope>
    <source>
        <strain evidence="8 9">DSM 15890</strain>
    </source>
</reference>
<dbReference type="PANTHER" id="PTHR12677">
    <property type="entry name" value="GOLGI APPARATUS MEMBRANE PROTEIN TVP38-RELATED"/>
    <property type="match status" value="1"/>
</dbReference>
<protein>
    <recommendedName>
        <fullName evidence="6">TVP38/TMEM64 family membrane protein</fullName>
    </recommendedName>
</protein>
<proteinExistence type="inferred from homology"/>
<dbReference type="RefSeq" id="WP_127191008.1">
    <property type="nucleotide sequence ID" value="NZ_RZNY01000003.1"/>
</dbReference>
<dbReference type="OrthoDB" id="2381682at2"/>
<evidence type="ECO:0000256" key="2">
    <source>
        <dbReference type="ARBA" id="ARBA00022475"/>
    </source>
</evidence>
<dbReference type="Pfam" id="PF09335">
    <property type="entry name" value="VTT_dom"/>
    <property type="match status" value="1"/>
</dbReference>
<sequence>MKRWIAIAIYFVTFTLAFTYKEDLAALINDQPSIWSLFALSILFALVPIMPYRIVIAAAGYIVGTWTGGMITLIGSTIAGALFYWGSAYGFREPALRWIGSLKTLERVTQFINKRPFAAIIVCRLIPVLPQTAVNIYAGVAGIPFMTYLLASIIGKFPSIFLYAYLGNSILSEPITALGVTAVYLLFLAIVLWIYKRFRRDQSQ</sequence>
<dbReference type="Proteomes" id="UP000279446">
    <property type="component" value="Unassembled WGS sequence"/>
</dbReference>
<evidence type="ECO:0000256" key="6">
    <source>
        <dbReference type="RuleBase" id="RU366058"/>
    </source>
</evidence>
<evidence type="ECO:0000256" key="3">
    <source>
        <dbReference type="ARBA" id="ARBA00022692"/>
    </source>
</evidence>
<comment type="caution">
    <text evidence="6">Lacks conserved residue(s) required for the propagation of feature annotation.</text>
</comment>
<feature type="domain" description="VTT" evidence="7">
    <location>
        <begin position="51"/>
        <end position="168"/>
    </location>
</feature>
<keyword evidence="5 6" id="KW-0472">Membrane</keyword>
<dbReference type="InterPro" id="IPR015414">
    <property type="entry name" value="TMEM64"/>
</dbReference>
<accession>A0A3S1DMB8</accession>
<evidence type="ECO:0000313" key="8">
    <source>
        <dbReference type="EMBL" id="RUT47811.1"/>
    </source>
</evidence>
<keyword evidence="3 6" id="KW-0812">Transmembrane</keyword>
<evidence type="ECO:0000313" key="9">
    <source>
        <dbReference type="Proteomes" id="UP000279446"/>
    </source>
</evidence>
<evidence type="ECO:0000256" key="1">
    <source>
        <dbReference type="ARBA" id="ARBA00004651"/>
    </source>
</evidence>
<dbReference type="InterPro" id="IPR032816">
    <property type="entry name" value="VTT_dom"/>
</dbReference>
<keyword evidence="9" id="KW-1185">Reference proteome</keyword>
<keyword evidence="2 6" id="KW-1003">Cell membrane</keyword>
<dbReference type="PANTHER" id="PTHR12677:SF59">
    <property type="entry name" value="GOLGI APPARATUS MEMBRANE PROTEIN TVP38-RELATED"/>
    <property type="match status" value="1"/>
</dbReference>
<dbReference type="AlphaFoldDB" id="A0A3S1DMB8"/>
<feature type="transmembrane region" description="Helical" evidence="6">
    <location>
        <begin position="59"/>
        <end position="85"/>
    </location>
</feature>
<name>A0A3S1DMB8_9BACL</name>
<keyword evidence="4 6" id="KW-1133">Transmembrane helix</keyword>
<comment type="similarity">
    <text evidence="6">Belongs to the TVP38/TMEM64 family.</text>
</comment>